<dbReference type="Pfam" id="PF00834">
    <property type="entry name" value="Ribul_P_3_epim"/>
    <property type="match status" value="1"/>
</dbReference>
<keyword evidence="10" id="KW-0119">Carbohydrate metabolism</keyword>
<dbReference type="PANTHER" id="PTHR11749">
    <property type="entry name" value="RIBULOSE-5-PHOSPHATE-3-EPIMERASE"/>
    <property type="match status" value="1"/>
</dbReference>
<dbReference type="InterPro" id="IPR013785">
    <property type="entry name" value="Aldolase_TIM"/>
</dbReference>
<feature type="non-terminal residue" evidence="11">
    <location>
        <position position="144"/>
    </location>
</feature>
<dbReference type="EMBL" id="UINC01081714">
    <property type="protein sequence ID" value="SVC25840.1"/>
    <property type="molecule type" value="Genomic_DNA"/>
</dbReference>
<evidence type="ECO:0000256" key="10">
    <source>
        <dbReference type="ARBA" id="ARBA00023277"/>
    </source>
</evidence>
<gene>
    <name evidence="11" type="ORF">METZ01_LOCUS278694</name>
</gene>
<dbReference type="InterPro" id="IPR011060">
    <property type="entry name" value="RibuloseP-bd_barrel"/>
</dbReference>
<dbReference type="GO" id="GO:0046872">
    <property type="term" value="F:metal ion binding"/>
    <property type="evidence" value="ECO:0007669"/>
    <property type="project" value="UniProtKB-KW"/>
</dbReference>
<dbReference type="GO" id="GO:1901135">
    <property type="term" value="P:carbohydrate derivative metabolic process"/>
    <property type="evidence" value="ECO:0007669"/>
    <property type="project" value="UniProtKB-ARBA"/>
</dbReference>
<dbReference type="FunFam" id="3.20.20.70:FF:000191">
    <property type="entry name" value="ribulose-phosphate 3-epimerase isoform X2"/>
    <property type="match status" value="1"/>
</dbReference>
<dbReference type="InterPro" id="IPR000056">
    <property type="entry name" value="Ribul_P_3_epim-like"/>
</dbReference>
<evidence type="ECO:0000256" key="3">
    <source>
        <dbReference type="ARBA" id="ARBA00001954"/>
    </source>
</evidence>
<reference evidence="11" key="1">
    <citation type="submission" date="2018-05" db="EMBL/GenBank/DDBJ databases">
        <authorList>
            <person name="Lanie J.A."/>
            <person name="Ng W.-L."/>
            <person name="Kazmierczak K.M."/>
            <person name="Andrzejewski T.M."/>
            <person name="Davidsen T.M."/>
            <person name="Wayne K.J."/>
            <person name="Tettelin H."/>
            <person name="Glass J.I."/>
            <person name="Rusch D."/>
            <person name="Podicherti R."/>
            <person name="Tsui H.-C.T."/>
            <person name="Winkler M.E."/>
        </authorList>
    </citation>
    <scope>NUCLEOTIDE SEQUENCE</scope>
</reference>
<proteinExistence type="predicted"/>
<comment type="cofactor">
    <cofactor evidence="2">
        <name>Zn(2+)</name>
        <dbReference type="ChEBI" id="CHEBI:29105"/>
    </cofactor>
</comment>
<dbReference type="CDD" id="cd00429">
    <property type="entry name" value="RPE"/>
    <property type="match status" value="1"/>
</dbReference>
<evidence type="ECO:0000256" key="9">
    <source>
        <dbReference type="ARBA" id="ARBA00023235"/>
    </source>
</evidence>
<keyword evidence="9" id="KW-0413">Isomerase</keyword>
<evidence type="ECO:0000256" key="5">
    <source>
        <dbReference type="ARBA" id="ARBA00022723"/>
    </source>
</evidence>
<keyword evidence="5" id="KW-0479">Metal-binding</keyword>
<dbReference type="GO" id="GO:0006163">
    <property type="term" value="P:purine nucleotide metabolic process"/>
    <property type="evidence" value="ECO:0007669"/>
    <property type="project" value="UniProtKB-ARBA"/>
</dbReference>
<evidence type="ECO:0000256" key="1">
    <source>
        <dbReference type="ARBA" id="ARBA00001936"/>
    </source>
</evidence>
<comment type="subunit">
    <text evidence="4">Homodimer.</text>
</comment>
<dbReference type="GO" id="GO:0005975">
    <property type="term" value="P:carbohydrate metabolic process"/>
    <property type="evidence" value="ECO:0007669"/>
    <property type="project" value="InterPro"/>
</dbReference>
<evidence type="ECO:0000256" key="8">
    <source>
        <dbReference type="ARBA" id="ARBA00023211"/>
    </source>
</evidence>
<dbReference type="GO" id="GO:0006091">
    <property type="term" value="P:generation of precursor metabolites and energy"/>
    <property type="evidence" value="ECO:0007669"/>
    <property type="project" value="UniProtKB-ARBA"/>
</dbReference>
<evidence type="ECO:0000256" key="7">
    <source>
        <dbReference type="ARBA" id="ARBA00023004"/>
    </source>
</evidence>
<dbReference type="GO" id="GO:0046496">
    <property type="term" value="P:nicotinamide nucleotide metabolic process"/>
    <property type="evidence" value="ECO:0007669"/>
    <property type="project" value="UniProtKB-ARBA"/>
</dbReference>
<evidence type="ECO:0000313" key="11">
    <source>
        <dbReference type="EMBL" id="SVC25840.1"/>
    </source>
</evidence>
<comment type="cofactor">
    <cofactor evidence="1">
        <name>Mn(2+)</name>
        <dbReference type="ChEBI" id="CHEBI:29035"/>
    </cofactor>
</comment>
<keyword evidence="8" id="KW-0464">Manganese</keyword>
<sequence>MLEGPHIKLSPSILSADAAAFGDQVDQAVSAGADYIHVDVMDGHFVPNLTFGPMLVDALRSKTDIPLDVHLMISSPEQLIPEFAKAGASILTVHAEACPHLNRVIHQIKESGVRAGVALNPGTPASTIDEVLPDVDLVLAMTVT</sequence>
<dbReference type="SUPFAM" id="SSF51366">
    <property type="entry name" value="Ribulose-phoshate binding barrel"/>
    <property type="match status" value="1"/>
</dbReference>
<dbReference type="PROSITE" id="PS01085">
    <property type="entry name" value="RIBUL_P_3_EPIMER_1"/>
    <property type="match status" value="1"/>
</dbReference>
<organism evidence="11">
    <name type="scientific">marine metagenome</name>
    <dbReference type="NCBI Taxonomy" id="408172"/>
    <lineage>
        <taxon>unclassified sequences</taxon>
        <taxon>metagenomes</taxon>
        <taxon>ecological metagenomes</taxon>
    </lineage>
</organism>
<protein>
    <recommendedName>
        <fullName evidence="12">Ribulose-phosphate 3-epimerase</fullName>
    </recommendedName>
</protein>
<evidence type="ECO:0000256" key="4">
    <source>
        <dbReference type="ARBA" id="ARBA00011738"/>
    </source>
</evidence>
<dbReference type="AlphaFoldDB" id="A0A382KMY2"/>
<evidence type="ECO:0000256" key="2">
    <source>
        <dbReference type="ARBA" id="ARBA00001947"/>
    </source>
</evidence>
<name>A0A382KMY2_9ZZZZ</name>
<evidence type="ECO:0008006" key="12">
    <source>
        <dbReference type="Google" id="ProtNLM"/>
    </source>
</evidence>
<dbReference type="GO" id="GO:0016857">
    <property type="term" value="F:racemase and epimerase activity, acting on carbohydrates and derivatives"/>
    <property type="evidence" value="ECO:0007669"/>
    <property type="project" value="InterPro"/>
</dbReference>
<evidence type="ECO:0000256" key="6">
    <source>
        <dbReference type="ARBA" id="ARBA00022833"/>
    </source>
</evidence>
<dbReference type="Gene3D" id="3.20.20.70">
    <property type="entry name" value="Aldolase class I"/>
    <property type="match status" value="1"/>
</dbReference>
<keyword evidence="7" id="KW-0408">Iron</keyword>
<comment type="cofactor">
    <cofactor evidence="3">
        <name>Fe(2+)</name>
        <dbReference type="ChEBI" id="CHEBI:29033"/>
    </cofactor>
</comment>
<keyword evidence="6" id="KW-0862">Zinc</keyword>
<accession>A0A382KMY2</accession>